<reference evidence="3" key="2">
    <citation type="journal article" date="2017" name="Nat. Plants">
        <title>The Aegilops tauschii genome reveals multiple impacts of transposons.</title>
        <authorList>
            <person name="Zhao G."/>
            <person name="Zou C."/>
            <person name="Li K."/>
            <person name="Wang K."/>
            <person name="Li T."/>
            <person name="Gao L."/>
            <person name="Zhang X."/>
            <person name="Wang H."/>
            <person name="Yang Z."/>
            <person name="Liu X."/>
            <person name="Jiang W."/>
            <person name="Mao L."/>
            <person name="Kong X."/>
            <person name="Jiao Y."/>
            <person name="Jia J."/>
        </authorList>
    </citation>
    <scope>NUCLEOTIDE SEQUENCE [LARGE SCALE GENOMIC DNA]</scope>
    <source>
        <strain evidence="3">cv. AL8/78</strain>
    </source>
</reference>
<feature type="region of interest" description="Disordered" evidence="1">
    <location>
        <begin position="63"/>
        <end position="88"/>
    </location>
</feature>
<feature type="compositionally biased region" description="Basic and acidic residues" evidence="1">
    <location>
        <begin position="10"/>
        <end position="23"/>
    </location>
</feature>
<organism evidence="2 3">
    <name type="scientific">Aegilops tauschii subsp. strangulata</name>
    <name type="common">Goatgrass</name>
    <dbReference type="NCBI Taxonomy" id="200361"/>
    <lineage>
        <taxon>Eukaryota</taxon>
        <taxon>Viridiplantae</taxon>
        <taxon>Streptophyta</taxon>
        <taxon>Embryophyta</taxon>
        <taxon>Tracheophyta</taxon>
        <taxon>Spermatophyta</taxon>
        <taxon>Magnoliopsida</taxon>
        <taxon>Liliopsida</taxon>
        <taxon>Poales</taxon>
        <taxon>Poaceae</taxon>
        <taxon>BOP clade</taxon>
        <taxon>Pooideae</taxon>
        <taxon>Triticodae</taxon>
        <taxon>Triticeae</taxon>
        <taxon>Triticinae</taxon>
        <taxon>Aegilops</taxon>
    </lineage>
</organism>
<dbReference type="Gramene" id="AET1Gv20692700.1">
    <property type="protein sequence ID" value="AET1Gv20692700.1"/>
    <property type="gene ID" value="AET1Gv20692700"/>
</dbReference>
<feature type="region of interest" description="Disordered" evidence="1">
    <location>
        <begin position="1"/>
        <end position="23"/>
    </location>
</feature>
<keyword evidence="3" id="KW-1185">Reference proteome</keyword>
<sequence length="88" mass="9901">SFDTQTQRTENQRIRKEQEEDREAMEYEHQYISSGSFAKEKRPPAKRGQVMMQMARTLSNLVSPSASGAAAADGSKKVSRDSFTREAS</sequence>
<accession>A0A452ZAQ8</accession>
<feature type="compositionally biased region" description="Low complexity" evidence="1">
    <location>
        <begin position="63"/>
        <end position="73"/>
    </location>
</feature>
<protein>
    <submittedName>
        <fullName evidence="2">Uncharacterized protein</fullName>
    </submittedName>
</protein>
<reference evidence="2" key="4">
    <citation type="submission" date="2019-03" db="UniProtKB">
        <authorList>
            <consortium name="EnsemblPlants"/>
        </authorList>
    </citation>
    <scope>IDENTIFICATION</scope>
</reference>
<reference evidence="2" key="3">
    <citation type="journal article" date="2017" name="Nature">
        <title>Genome sequence of the progenitor of the wheat D genome Aegilops tauschii.</title>
        <authorList>
            <person name="Luo M.C."/>
            <person name="Gu Y.Q."/>
            <person name="Puiu D."/>
            <person name="Wang H."/>
            <person name="Twardziok S.O."/>
            <person name="Deal K.R."/>
            <person name="Huo N."/>
            <person name="Zhu T."/>
            <person name="Wang L."/>
            <person name="Wang Y."/>
            <person name="McGuire P.E."/>
            <person name="Liu S."/>
            <person name="Long H."/>
            <person name="Ramasamy R.K."/>
            <person name="Rodriguez J.C."/>
            <person name="Van S.L."/>
            <person name="Yuan L."/>
            <person name="Wang Z."/>
            <person name="Xia Z."/>
            <person name="Xiao L."/>
            <person name="Anderson O.D."/>
            <person name="Ouyang S."/>
            <person name="Liang Y."/>
            <person name="Zimin A.V."/>
            <person name="Pertea G."/>
            <person name="Qi P."/>
            <person name="Bennetzen J.L."/>
            <person name="Dai X."/>
            <person name="Dawson M.W."/>
            <person name="Muller H.G."/>
            <person name="Kugler K."/>
            <person name="Rivarola-Duarte L."/>
            <person name="Spannagl M."/>
            <person name="Mayer K.F.X."/>
            <person name="Lu F.H."/>
            <person name="Bevan M.W."/>
            <person name="Leroy P."/>
            <person name="Li P."/>
            <person name="You F.M."/>
            <person name="Sun Q."/>
            <person name="Liu Z."/>
            <person name="Lyons E."/>
            <person name="Wicker T."/>
            <person name="Salzberg S.L."/>
            <person name="Devos K.M."/>
            <person name="Dvorak J."/>
        </authorList>
    </citation>
    <scope>NUCLEOTIDE SEQUENCE [LARGE SCALE GENOMIC DNA]</scope>
    <source>
        <strain evidence="2">cv. AL8/78</strain>
    </source>
</reference>
<proteinExistence type="predicted"/>
<reference evidence="3" key="1">
    <citation type="journal article" date="2014" name="Science">
        <title>Ancient hybridizations among the ancestral genomes of bread wheat.</title>
        <authorList>
            <consortium name="International Wheat Genome Sequencing Consortium,"/>
            <person name="Marcussen T."/>
            <person name="Sandve S.R."/>
            <person name="Heier L."/>
            <person name="Spannagl M."/>
            <person name="Pfeifer M."/>
            <person name="Jakobsen K.S."/>
            <person name="Wulff B.B."/>
            <person name="Steuernagel B."/>
            <person name="Mayer K.F."/>
            <person name="Olsen O.A."/>
        </authorList>
    </citation>
    <scope>NUCLEOTIDE SEQUENCE [LARGE SCALE GENOMIC DNA]</scope>
    <source>
        <strain evidence="3">cv. AL8/78</strain>
    </source>
</reference>
<feature type="compositionally biased region" description="Basic and acidic residues" evidence="1">
    <location>
        <begin position="74"/>
        <end position="88"/>
    </location>
</feature>
<dbReference type="EnsemblPlants" id="AET1Gv20692700.1">
    <property type="protein sequence ID" value="AET1Gv20692700.1"/>
    <property type="gene ID" value="AET1Gv20692700"/>
</dbReference>
<name>A0A452ZAQ8_AEGTS</name>
<reference evidence="2" key="5">
    <citation type="journal article" date="2021" name="G3 (Bethesda)">
        <title>Aegilops tauschii genome assembly Aet v5.0 features greater sequence contiguity and improved annotation.</title>
        <authorList>
            <person name="Wang L."/>
            <person name="Zhu T."/>
            <person name="Rodriguez J.C."/>
            <person name="Deal K.R."/>
            <person name="Dubcovsky J."/>
            <person name="McGuire P.E."/>
            <person name="Lux T."/>
            <person name="Spannagl M."/>
            <person name="Mayer K.F.X."/>
            <person name="Baldrich P."/>
            <person name="Meyers B.C."/>
            <person name="Huo N."/>
            <person name="Gu Y.Q."/>
            <person name="Zhou H."/>
            <person name="Devos K.M."/>
            <person name="Bennetzen J.L."/>
            <person name="Unver T."/>
            <person name="Budak H."/>
            <person name="Gulick P.J."/>
            <person name="Galiba G."/>
            <person name="Kalapos B."/>
            <person name="Nelson D.R."/>
            <person name="Li P."/>
            <person name="You F.M."/>
            <person name="Luo M.C."/>
            <person name="Dvorak J."/>
        </authorList>
    </citation>
    <scope>NUCLEOTIDE SEQUENCE [LARGE SCALE GENOMIC DNA]</scope>
    <source>
        <strain evidence="2">cv. AL8/78</strain>
    </source>
</reference>
<evidence type="ECO:0000313" key="2">
    <source>
        <dbReference type="EnsemblPlants" id="AET1Gv20692700.1"/>
    </source>
</evidence>
<evidence type="ECO:0000313" key="3">
    <source>
        <dbReference type="Proteomes" id="UP000015105"/>
    </source>
</evidence>
<dbReference type="Proteomes" id="UP000015105">
    <property type="component" value="Chromosome 1D"/>
</dbReference>
<evidence type="ECO:0000256" key="1">
    <source>
        <dbReference type="SAM" id="MobiDB-lite"/>
    </source>
</evidence>
<dbReference type="AlphaFoldDB" id="A0A452ZAQ8"/>